<feature type="compositionally biased region" description="Low complexity" evidence="8">
    <location>
        <begin position="476"/>
        <end position="486"/>
    </location>
</feature>
<protein>
    <recommendedName>
        <fullName evidence="3">Nucleolar protein 58</fullName>
    </recommendedName>
</protein>
<evidence type="ECO:0000259" key="9">
    <source>
        <dbReference type="PROSITE" id="PS51358"/>
    </source>
</evidence>
<dbReference type="SMART" id="SM00931">
    <property type="entry name" value="NOSIC"/>
    <property type="match status" value="1"/>
</dbReference>
<proteinExistence type="inferred from homology"/>
<dbReference type="Pfam" id="PF01798">
    <property type="entry name" value="Nop"/>
    <property type="match status" value="1"/>
</dbReference>
<evidence type="ECO:0000256" key="1">
    <source>
        <dbReference type="ARBA" id="ARBA00004604"/>
    </source>
</evidence>
<comment type="subcellular location">
    <subcellularLocation>
        <location evidence="1">Nucleus</location>
        <location evidence="1">Nucleolus</location>
    </subcellularLocation>
</comment>
<dbReference type="InterPro" id="IPR042239">
    <property type="entry name" value="Nop_C"/>
</dbReference>
<dbReference type="PROSITE" id="PS51358">
    <property type="entry name" value="NOP"/>
    <property type="match status" value="1"/>
</dbReference>
<reference evidence="10 11" key="1">
    <citation type="submission" date="2022-07" db="EMBL/GenBank/DDBJ databases">
        <title>Genome-wide signatures of adaptation to extreme environments.</title>
        <authorList>
            <person name="Cho C.H."/>
            <person name="Yoon H.S."/>
        </authorList>
    </citation>
    <scope>NUCLEOTIDE SEQUENCE [LARGE SCALE GENOMIC DNA]</scope>
    <source>
        <strain evidence="10 11">DBV 063 E5</strain>
    </source>
</reference>
<dbReference type="FunFam" id="1.10.287.4070:FF:000001">
    <property type="entry name" value="Probable Nucleolar protein 58"/>
    <property type="match status" value="1"/>
</dbReference>
<comment type="similarity">
    <text evidence="2">Belongs to the NOP5/NOP56 family.</text>
</comment>
<comment type="caution">
    <text evidence="10">The sequence shown here is derived from an EMBL/GenBank/DDBJ whole genome shotgun (WGS) entry which is preliminary data.</text>
</comment>
<dbReference type="Gene3D" id="1.10.246.90">
    <property type="entry name" value="Nop domain"/>
    <property type="match status" value="1"/>
</dbReference>
<evidence type="ECO:0000313" key="11">
    <source>
        <dbReference type="Proteomes" id="UP001301350"/>
    </source>
</evidence>
<sequence>MLVLFETPAGFALFKVRHEERLRRAGVDDIASMFQHAADEGSVRSLLKLKAFKKFDDLAEALTSATALGEGKLSKTLKKFLRKHVDVSDELAIGEAKLAGIIKEKLELRCVYDPLTLEIMRGVRAHADELLRRAGESSAPDAAQHMTLGLAHSLSRYKLKFSPDKLDVMVVQAISLLDDLDKEINTYAMRLREWFGWHFPELSRLVADNVAYAKVVGRMRTRERAAALDFSDLVDADTDQRVKEMALVSMGTEVGEEDVINMVELAEQVVCLADYRVELFEYLRNRMAAIAPNLTAMVGELVGARLIAHAGSLMNLAKYPASTIQILGAEKALFRALKTKHATPKYGLIYHASLVGQASAKNKGKISRVLAAKAALATRVDALGEHAEADTGEATLGLESRAKVERRLRQLEAAAAAAGVGARTNGGRSGGGSRVEQPLPPPAGSSRRYQPPSEKRVYRASDDVPRPDDFVPLPPADGADAGAPDASQRKRRSHHREEGHGGKDARRRRE</sequence>
<dbReference type="InterPro" id="IPR012974">
    <property type="entry name" value="NOP58/56_N"/>
</dbReference>
<dbReference type="SUPFAM" id="SSF89124">
    <property type="entry name" value="Nop domain"/>
    <property type="match status" value="1"/>
</dbReference>
<dbReference type="InterPro" id="IPR036070">
    <property type="entry name" value="Nop_dom_sf"/>
</dbReference>
<feature type="domain" description="Nop" evidence="9">
    <location>
        <begin position="290"/>
        <end position="413"/>
    </location>
</feature>
<dbReference type="GO" id="GO:0042254">
    <property type="term" value="P:ribosome biogenesis"/>
    <property type="evidence" value="ECO:0007669"/>
    <property type="project" value="UniProtKB-KW"/>
</dbReference>
<evidence type="ECO:0000256" key="6">
    <source>
        <dbReference type="ARBA" id="ARBA00023274"/>
    </source>
</evidence>
<keyword evidence="11" id="KW-1185">Reference proteome</keyword>
<dbReference type="AlphaFoldDB" id="A0AAV9IQR6"/>
<dbReference type="PANTHER" id="PTHR10894:SF1">
    <property type="entry name" value="NUCLEOLAR PROTEIN 58"/>
    <property type="match status" value="1"/>
</dbReference>
<dbReference type="Gene3D" id="1.10.287.4070">
    <property type="match status" value="1"/>
</dbReference>
<evidence type="ECO:0000256" key="7">
    <source>
        <dbReference type="ARBA" id="ARBA00024837"/>
    </source>
</evidence>
<dbReference type="GO" id="GO:0030515">
    <property type="term" value="F:snoRNA binding"/>
    <property type="evidence" value="ECO:0007669"/>
    <property type="project" value="InterPro"/>
</dbReference>
<dbReference type="FunFam" id="1.10.246.90:FF:000003">
    <property type="entry name" value="Nucleolar protein 58"/>
    <property type="match status" value="1"/>
</dbReference>
<evidence type="ECO:0000256" key="4">
    <source>
        <dbReference type="ARBA" id="ARBA00022517"/>
    </source>
</evidence>
<evidence type="ECO:0000256" key="3">
    <source>
        <dbReference type="ARBA" id="ARBA00020379"/>
    </source>
</evidence>
<gene>
    <name evidence="10" type="ORF">CDCA_CDCA01G0445</name>
</gene>
<dbReference type="InterPro" id="IPR002687">
    <property type="entry name" value="Nop_dom"/>
</dbReference>
<dbReference type="GO" id="GO:0032040">
    <property type="term" value="C:small-subunit processome"/>
    <property type="evidence" value="ECO:0007669"/>
    <property type="project" value="InterPro"/>
</dbReference>
<name>A0AAV9IQR6_CYACA</name>
<evidence type="ECO:0000256" key="8">
    <source>
        <dbReference type="SAM" id="MobiDB-lite"/>
    </source>
</evidence>
<dbReference type="InterPro" id="IPR045056">
    <property type="entry name" value="Nop56/Nop58"/>
</dbReference>
<comment type="function">
    <text evidence="7">Required for pre-18S rRNA processing. May bind microtubules.</text>
</comment>
<keyword evidence="5" id="KW-0539">Nucleus</keyword>
<accession>A0AAV9IQR6</accession>
<evidence type="ECO:0000256" key="5">
    <source>
        <dbReference type="ARBA" id="ARBA00023242"/>
    </source>
</evidence>
<feature type="compositionally biased region" description="Basic and acidic residues" evidence="8">
    <location>
        <begin position="495"/>
        <end position="504"/>
    </location>
</feature>
<keyword evidence="6" id="KW-0687">Ribonucleoprotein</keyword>
<evidence type="ECO:0000256" key="2">
    <source>
        <dbReference type="ARBA" id="ARBA00009211"/>
    </source>
</evidence>
<dbReference type="PANTHER" id="PTHR10894">
    <property type="entry name" value="NUCLEOLAR PROTEIN 5 NUCLEOLAR PROTEIN NOP5 NOP58"/>
    <property type="match status" value="1"/>
</dbReference>
<feature type="region of interest" description="Disordered" evidence="8">
    <location>
        <begin position="415"/>
        <end position="510"/>
    </location>
</feature>
<dbReference type="InterPro" id="IPR012976">
    <property type="entry name" value="NOSIC"/>
</dbReference>
<dbReference type="GO" id="GO:0031428">
    <property type="term" value="C:box C/D methylation guide snoRNP complex"/>
    <property type="evidence" value="ECO:0007669"/>
    <property type="project" value="InterPro"/>
</dbReference>
<feature type="compositionally biased region" description="Basic and acidic residues" evidence="8">
    <location>
        <begin position="453"/>
        <end position="469"/>
    </location>
</feature>
<evidence type="ECO:0000313" key="10">
    <source>
        <dbReference type="EMBL" id="KAK4534420.1"/>
    </source>
</evidence>
<dbReference type="EMBL" id="JANCYW010000001">
    <property type="protein sequence ID" value="KAK4534420.1"/>
    <property type="molecule type" value="Genomic_DNA"/>
</dbReference>
<dbReference type="Pfam" id="PF08156">
    <property type="entry name" value="NOP5NT"/>
    <property type="match status" value="1"/>
</dbReference>
<keyword evidence="4" id="KW-0690">Ribosome biogenesis</keyword>
<dbReference type="Proteomes" id="UP001301350">
    <property type="component" value="Unassembled WGS sequence"/>
</dbReference>
<organism evidence="10 11">
    <name type="scientific">Cyanidium caldarium</name>
    <name type="common">Red alga</name>
    <dbReference type="NCBI Taxonomy" id="2771"/>
    <lineage>
        <taxon>Eukaryota</taxon>
        <taxon>Rhodophyta</taxon>
        <taxon>Bangiophyceae</taxon>
        <taxon>Cyanidiales</taxon>
        <taxon>Cyanidiaceae</taxon>
        <taxon>Cyanidium</taxon>
    </lineage>
</organism>